<dbReference type="InterPro" id="IPR016181">
    <property type="entry name" value="Acyl_CoA_acyltransferase"/>
</dbReference>
<dbReference type="InterPro" id="IPR050832">
    <property type="entry name" value="Bact_Acetyltransf"/>
</dbReference>
<dbReference type="AlphaFoldDB" id="A0A1S1X8T2"/>
<feature type="domain" description="N-acetyltransferase" evidence="3">
    <location>
        <begin position="1"/>
        <end position="146"/>
    </location>
</feature>
<protein>
    <submittedName>
        <fullName evidence="4 5">N-acetyltransferase</fullName>
        <ecNumber evidence="4">2.3.1.-</ecNumber>
    </submittedName>
</protein>
<dbReference type="GO" id="GO:0016747">
    <property type="term" value="F:acyltransferase activity, transferring groups other than amino-acyl groups"/>
    <property type="evidence" value="ECO:0007669"/>
    <property type="project" value="InterPro"/>
</dbReference>
<dbReference type="PANTHER" id="PTHR43877">
    <property type="entry name" value="AMINOALKYLPHOSPHONATE N-ACETYLTRANSFERASE-RELATED-RELATED"/>
    <property type="match status" value="1"/>
</dbReference>
<sequence>MKLRPAQRADLAAIFAVEQAVFGSHVYPDFFFRQALDLWPGWFWLAEDEAGQIAGYALGAPSQQPDELWLLSLALLPSCRGQGAGKALMQAALAAMRPQASRIRLTVDPANPAAELYRRLGFVETGREADYFGPGEARLVMQWQGR</sequence>
<accession>A0A1S1X8T2</accession>
<keyword evidence="7" id="KW-1185">Reference proteome</keyword>
<dbReference type="SUPFAM" id="SSF55729">
    <property type="entry name" value="Acyl-CoA N-acyltransferases (Nat)"/>
    <property type="match status" value="1"/>
</dbReference>
<evidence type="ECO:0000259" key="3">
    <source>
        <dbReference type="PROSITE" id="PS51186"/>
    </source>
</evidence>
<dbReference type="EMBL" id="MTBD01000006">
    <property type="protein sequence ID" value="PRP72013.1"/>
    <property type="molecule type" value="Genomic_DNA"/>
</dbReference>
<dbReference type="Gene3D" id="3.40.630.30">
    <property type="match status" value="1"/>
</dbReference>
<keyword evidence="1 5" id="KW-0808">Transferase</keyword>
<evidence type="ECO:0000256" key="1">
    <source>
        <dbReference type="ARBA" id="ARBA00022679"/>
    </source>
</evidence>
<evidence type="ECO:0000256" key="2">
    <source>
        <dbReference type="ARBA" id="ARBA00023315"/>
    </source>
</evidence>
<evidence type="ECO:0000313" key="7">
    <source>
        <dbReference type="Proteomes" id="UP001224516"/>
    </source>
</evidence>
<dbReference type="Proteomes" id="UP001224516">
    <property type="component" value="Unassembled WGS sequence"/>
</dbReference>
<dbReference type="Proteomes" id="UP000239469">
    <property type="component" value="Unassembled WGS sequence"/>
</dbReference>
<reference evidence="4 7" key="2">
    <citation type="submission" date="2023-12" db="EMBL/GenBank/DDBJ databases">
        <title>Evaluation and characterization of a potential secondary metabolite violacein from indigenous Chromobacterium amazonense SAM215.</title>
        <authorList>
            <person name="Tarafdar M.R."/>
            <person name="Abedin S.M."/>
            <person name="Atiqua A."/>
            <person name="Saha A."/>
            <person name="Khan S.N."/>
        </authorList>
    </citation>
    <scope>NUCLEOTIDE SEQUENCE [LARGE SCALE GENOMIC DNA]</scope>
    <source>
        <strain evidence="4 7">SAM215</strain>
    </source>
</reference>
<dbReference type="RefSeq" id="WP_071109968.1">
    <property type="nucleotide sequence ID" value="NZ_CAWMOE010000027.1"/>
</dbReference>
<evidence type="ECO:0000313" key="5">
    <source>
        <dbReference type="EMBL" id="PRP72013.1"/>
    </source>
</evidence>
<gene>
    <name evidence="5" type="ORF">BUE93_03745</name>
    <name evidence="4" type="ORF">QCL97_016270</name>
</gene>
<dbReference type="EC" id="2.3.1.-" evidence="4"/>
<comment type="caution">
    <text evidence="5">The sequence shown here is derived from an EMBL/GenBank/DDBJ whole genome shotgun (WGS) entry which is preliminary data.</text>
</comment>
<dbReference type="Pfam" id="PF00583">
    <property type="entry name" value="Acetyltransf_1"/>
    <property type="match status" value="1"/>
</dbReference>
<name>A0A1S1X8T2_9NEIS</name>
<keyword evidence="2 4" id="KW-0012">Acyltransferase</keyword>
<dbReference type="PROSITE" id="PS51186">
    <property type="entry name" value="GNAT"/>
    <property type="match status" value="1"/>
</dbReference>
<dbReference type="InterPro" id="IPR000182">
    <property type="entry name" value="GNAT_dom"/>
</dbReference>
<dbReference type="OrthoDB" id="5525374at2"/>
<proteinExistence type="predicted"/>
<dbReference type="EMBL" id="JAVFJF020000041">
    <property type="protein sequence ID" value="MEJ8676289.1"/>
    <property type="molecule type" value="Genomic_DNA"/>
</dbReference>
<evidence type="ECO:0000313" key="6">
    <source>
        <dbReference type="Proteomes" id="UP000239469"/>
    </source>
</evidence>
<evidence type="ECO:0000313" key="4">
    <source>
        <dbReference type="EMBL" id="MEJ8676289.1"/>
    </source>
</evidence>
<organism evidence="5 6">
    <name type="scientific">Chromobacterium amazonense</name>
    <dbReference type="NCBI Taxonomy" id="1382803"/>
    <lineage>
        <taxon>Bacteria</taxon>
        <taxon>Pseudomonadati</taxon>
        <taxon>Pseudomonadota</taxon>
        <taxon>Betaproteobacteria</taxon>
        <taxon>Neisseriales</taxon>
        <taxon>Chromobacteriaceae</taxon>
        <taxon>Chromobacterium</taxon>
    </lineage>
</organism>
<reference evidence="5 6" key="1">
    <citation type="submission" date="2017-01" db="EMBL/GenBank/DDBJ databases">
        <title>New insights into the genetic diversity of Chromobacterium isolated from tropical freshwater lake.</title>
        <authorList>
            <person name="Santos A.B."/>
            <person name="Nascimento A.M."/>
            <person name="Da Silva P.C."/>
        </authorList>
    </citation>
    <scope>NUCLEOTIDE SEQUENCE [LARGE SCALE GENOMIC DNA]</scope>
    <source>
        <strain evidence="5 6">56AF</strain>
    </source>
</reference>